<reference evidence="1" key="1">
    <citation type="journal article" date="2014" name="Front. Microbiol.">
        <title>High frequency of phylogenetically diverse reductive dehalogenase-homologous genes in deep subseafloor sedimentary metagenomes.</title>
        <authorList>
            <person name="Kawai M."/>
            <person name="Futagami T."/>
            <person name="Toyoda A."/>
            <person name="Takaki Y."/>
            <person name="Nishi S."/>
            <person name="Hori S."/>
            <person name="Arai W."/>
            <person name="Tsubouchi T."/>
            <person name="Morono Y."/>
            <person name="Uchiyama I."/>
            <person name="Ito T."/>
            <person name="Fujiyama A."/>
            <person name="Inagaki F."/>
            <person name="Takami H."/>
        </authorList>
    </citation>
    <scope>NUCLEOTIDE SEQUENCE</scope>
    <source>
        <strain evidence="1">Expedition CK06-06</strain>
    </source>
</reference>
<accession>X0X6V4</accession>
<comment type="caution">
    <text evidence="1">The sequence shown here is derived from an EMBL/GenBank/DDBJ whole genome shotgun (WGS) entry which is preliminary data.</text>
</comment>
<sequence>MINFKNLKGLGLYSPGSVRQLPAFKLSAENVGLDVDIELYDILDEVDLERYVQKITLSNGVEYYASVDSDIIDGDIDRMIAYLTITCSDEIKPMSEDDAETLIAKVNNLNDRLGKYMSRLQNKINRIPKRKAG</sequence>
<name>X0X6V4_9ZZZZ</name>
<proteinExistence type="predicted"/>
<dbReference type="AlphaFoldDB" id="X0X6V4"/>
<organism evidence="1">
    <name type="scientific">marine sediment metagenome</name>
    <dbReference type="NCBI Taxonomy" id="412755"/>
    <lineage>
        <taxon>unclassified sequences</taxon>
        <taxon>metagenomes</taxon>
        <taxon>ecological metagenomes</taxon>
    </lineage>
</organism>
<dbReference type="EMBL" id="BARS01041335">
    <property type="protein sequence ID" value="GAG31122.1"/>
    <property type="molecule type" value="Genomic_DNA"/>
</dbReference>
<protein>
    <submittedName>
        <fullName evidence="1">Uncharacterized protein</fullName>
    </submittedName>
</protein>
<evidence type="ECO:0000313" key="1">
    <source>
        <dbReference type="EMBL" id="GAG31122.1"/>
    </source>
</evidence>
<gene>
    <name evidence="1" type="ORF">S01H1_62886</name>
</gene>